<accession>A0A6P4IMX4</accession>
<evidence type="ECO:0000313" key="5">
    <source>
        <dbReference type="RefSeq" id="XP_017024176.1"/>
    </source>
</evidence>
<feature type="compositionally biased region" description="Basic and acidic residues" evidence="1">
    <location>
        <begin position="32"/>
        <end position="47"/>
    </location>
</feature>
<dbReference type="Proteomes" id="UP001652661">
    <property type="component" value="Chromosome X"/>
</dbReference>
<keyword evidence="2" id="KW-0472">Membrane</keyword>
<feature type="chain" id="PRO_5028250596" evidence="3">
    <location>
        <begin position="19"/>
        <end position="177"/>
    </location>
</feature>
<keyword evidence="4" id="KW-1185">Reference proteome</keyword>
<feature type="signal peptide" evidence="3">
    <location>
        <begin position="1"/>
        <end position="18"/>
    </location>
</feature>
<keyword evidence="3" id="KW-0732">Signal</keyword>
<feature type="transmembrane region" description="Helical" evidence="2">
    <location>
        <begin position="117"/>
        <end position="143"/>
    </location>
</feature>
<evidence type="ECO:0000313" key="4">
    <source>
        <dbReference type="Proteomes" id="UP001652661"/>
    </source>
</evidence>
<protein>
    <submittedName>
        <fullName evidence="5">Uncharacterized protein</fullName>
    </submittedName>
</protein>
<dbReference type="RefSeq" id="XP_017024176.1">
    <property type="nucleotide sequence ID" value="XM_017168687.3"/>
</dbReference>
<reference evidence="5" key="1">
    <citation type="submission" date="2025-08" db="UniProtKB">
        <authorList>
            <consortium name="RefSeq"/>
        </authorList>
    </citation>
    <scope>IDENTIFICATION</scope>
    <source>
        <strain evidence="5">14028-0561.14</strain>
        <tissue evidence="5">Whole fly</tissue>
    </source>
</reference>
<sequence>MRLLVSLYIILAATLAATQPMPSAETSTEAAAKTELETGQRTEEESVSKSMHSGHTEEAVEESVTIQQFEVQNFTEDGIMARADVGDARQQGTPVQVITTAPLGGRTTKKPKKGNSAMSMIIVIIIVVVLCCLLIICLPLLCLCFGCCGLAMSPCLACSPCCGDEEGGCCGAGHDDD</sequence>
<dbReference type="AlphaFoldDB" id="A0A6P4IMX4"/>
<keyword evidence="2" id="KW-0812">Transmembrane</keyword>
<evidence type="ECO:0000256" key="2">
    <source>
        <dbReference type="SAM" id="Phobius"/>
    </source>
</evidence>
<dbReference type="GeneID" id="108076028"/>
<evidence type="ECO:0000256" key="3">
    <source>
        <dbReference type="SAM" id="SignalP"/>
    </source>
</evidence>
<proteinExistence type="predicted"/>
<keyword evidence="2" id="KW-1133">Transmembrane helix</keyword>
<organism evidence="4 5">
    <name type="scientific">Drosophila kikkawai</name>
    <name type="common">Fruit fly</name>
    <dbReference type="NCBI Taxonomy" id="30033"/>
    <lineage>
        <taxon>Eukaryota</taxon>
        <taxon>Metazoa</taxon>
        <taxon>Ecdysozoa</taxon>
        <taxon>Arthropoda</taxon>
        <taxon>Hexapoda</taxon>
        <taxon>Insecta</taxon>
        <taxon>Pterygota</taxon>
        <taxon>Neoptera</taxon>
        <taxon>Endopterygota</taxon>
        <taxon>Diptera</taxon>
        <taxon>Brachycera</taxon>
        <taxon>Muscomorpha</taxon>
        <taxon>Ephydroidea</taxon>
        <taxon>Drosophilidae</taxon>
        <taxon>Drosophila</taxon>
        <taxon>Sophophora</taxon>
    </lineage>
</organism>
<feature type="region of interest" description="Disordered" evidence="1">
    <location>
        <begin position="18"/>
        <end position="62"/>
    </location>
</feature>
<feature type="compositionally biased region" description="Low complexity" evidence="1">
    <location>
        <begin position="18"/>
        <end position="31"/>
    </location>
</feature>
<dbReference type="OrthoDB" id="10647776at2759"/>
<gene>
    <name evidence="5" type="primary">LOC108076028</name>
</gene>
<name>A0A6P4IMX4_DROKI</name>
<evidence type="ECO:0000256" key="1">
    <source>
        <dbReference type="SAM" id="MobiDB-lite"/>
    </source>
</evidence>